<proteinExistence type="predicted"/>
<dbReference type="Pfam" id="PF07508">
    <property type="entry name" value="Recombinase"/>
    <property type="match status" value="1"/>
</dbReference>
<feature type="domain" description="Recombinase" evidence="2">
    <location>
        <begin position="16"/>
        <end position="47"/>
    </location>
</feature>
<dbReference type="EMBL" id="JBIRYO010000006">
    <property type="protein sequence ID" value="MFI2473894.1"/>
    <property type="molecule type" value="Genomic_DNA"/>
</dbReference>
<dbReference type="InterPro" id="IPR038109">
    <property type="entry name" value="DNA_bind_recomb_sf"/>
</dbReference>
<protein>
    <submittedName>
        <fullName evidence="3">Recombinase family protein</fullName>
    </submittedName>
</protein>
<evidence type="ECO:0000313" key="3">
    <source>
        <dbReference type="EMBL" id="MFI2473894.1"/>
    </source>
</evidence>
<dbReference type="Gene3D" id="3.90.1750.20">
    <property type="entry name" value="Putative Large Serine Recombinase, Chain B, Domain 2"/>
    <property type="match status" value="1"/>
</dbReference>
<reference evidence="3 4" key="1">
    <citation type="submission" date="2024-10" db="EMBL/GenBank/DDBJ databases">
        <title>The Natural Products Discovery Center: Release of the First 8490 Sequenced Strains for Exploring Actinobacteria Biosynthetic Diversity.</title>
        <authorList>
            <person name="Kalkreuter E."/>
            <person name="Kautsar S.A."/>
            <person name="Yang D."/>
            <person name="Bader C.D."/>
            <person name="Teijaro C.N."/>
            <person name="Fluegel L."/>
            <person name="Davis C.M."/>
            <person name="Simpson J.R."/>
            <person name="Lauterbach L."/>
            <person name="Steele A.D."/>
            <person name="Gui C."/>
            <person name="Meng S."/>
            <person name="Li G."/>
            <person name="Viehrig K."/>
            <person name="Ye F."/>
            <person name="Su P."/>
            <person name="Kiefer A.F."/>
            <person name="Nichols A."/>
            <person name="Cepeda A.J."/>
            <person name="Yan W."/>
            <person name="Fan B."/>
            <person name="Jiang Y."/>
            <person name="Adhikari A."/>
            <person name="Zheng C.-J."/>
            <person name="Schuster L."/>
            <person name="Cowan T.M."/>
            <person name="Smanski M.J."/>
            <person name="Chevrette M.G."/>
            <person name="De Carvalho L.P.S."/>
            <person name="Shen B."/>
        </authorList>
    </citation>
    <scope>NUCLEOTIDE SEQUENCE [LARGE SCALE GENOMIC DNA]</scope>
    <source>
        <strain evidence="3 4">NPDC019275</strain>
    </source>
</reference>
<feature type="region of interest" description="Disordered" evidence="1">
    <location>
        <begin position="1"/>
        <end position="21"/>
    </location>
</feature>
<organism evidence="3 4">
    <name type="scientific">Nocardia xishanensis</name>
    <dbReference type="NCBI Taxonomy" id="238964"/>
    <lineage>
        <taxon>Bacteria</taxon>
        <taxon>Bacillati</taxon>
        <taxon>Actinomycetota</taxon>
        <taxon>Actinomycetes</taxon>
        <taxon>Mycobacteriales</taxon>
        <taxon>Nocardiaceae</taxon>
        <taxon>Nocardia</taxon>
    </lineage>
</organism>
<accession>A0ABW7WYI7</accession>
<comment type="caution">
    <text evidence="3">The sequence shown here is derived from an EMBL/GenBank/DDBJ whole genome shotgun (WGS) entry which is preliminary data.</text>
</comment>
<name>A0ABW7WYI7_9NOCA</name>
<evidence type="ECO:0000259" key="2">
    <source>
        <dbReference type="Pfam" id="PF07508"/>
    </source>
</evidence>
<evidence type="ECO:0000313" key="4">
    <source>
        <dbReference type="Proteomes" id="UP001611415"/>
    </source>
</evidence>
<dbReference type="RefSeq" id="WP_397092589.1">
    <property type="nucleotide sequence ID" value="NZ_JBIRYO010000006.1"/>
</dbReference>
<sequence length="59" mass="6504">MNLTTVQDLPKSVPALPTRNGKRWNPSTVVGILRNPRYTGWSMLDGEIVRDLSGAPIRG</sequence>
<dbReference type="Proteomes" id="UP001611415">
    <property type="component" value="Unassembled WGS sequence"/>
</dbReference>
<gene>
    <name evidence="3" type="ORF">ACH49W_11000</name>
</gene>
<dbReference type="InterPro" id="IPR011109">
    <property type="entry name" value="DNA_bind_recombinase_dom"/>
</dbReference>
<keyword evidence="4" id="KW-1185">Reference proteome</keyword>
<evidence type="ECO:0000256" key="1">
    <source>
        <dbReference type="SAM" id="MobiDB-lite"/>
    </source>
</evidence>